<dbReference type="GeneID" id="31846537"/>
<organism evidence="1 2">
    <name type="scientific">Phaeobacter gallaeciensis</name>
    <dbReference type="NCBI Taxonomy" id="60890"/>
    <lineage>
        <taxon>Bacteria</taxon>
        <taxon>Pseudomonadati</taxon>
        <taxon>Pseudomonadota</taxon>
        <taxon>Alphaproteobacteria</taxon>
        <taxon>Rhodobacterales</taxon>
        <taxon>Roseobacteraceae</taxon>
        <taxon>Phaeobacter</taxon>
    </lineage>
</organism>
<dbReference type="EMBL" id="CP010784">
    <property type="protein sequence ID" value="ATF06207.1"/>
    <property type="molecule type" value="Genomic_DNA"/>
</dbReference>
<dbReference type="Proteomes" id="UP000217545">
    <property type="component" value="Chromosome"/>
</dbReference>
<dbReference type="RefSeq" id="WP_024097558.1">
    <property type="nucleotide sequence ID" value="NZ_CP010588.1"/>
</dbReference>
<dbReference type="AlphaFoldDB" id="A0AAC9Z9S4"/>
<gene>
    <name evidence="1" type="ORF">PhaeoP63_02140</name>
</gene>
<accession>A0AAC9Z9S4</accession>
<protein>
    <submittedName>
        <fullName evidence="1">Uncharacterized protein</fullName>
    </submittedName>
</protein>
<evidence type="ECO:0000313" key="2">
    <source>
        <dbReference type="Proteomes" id="UP000217545"/>
    </source>
</evidence>
<reference evidence="1 2" key="1">
    <citation type="journal article" date="2017" name="Front. Microbiol.">
        <title>Phaeobacter piscinae sp. nov., a species of the Roseobacter group and potential aquaculture probiont.</title>
        <authorList>
            <person name="Sonnenschein E.C."/>
            <person name="Phippen C.B.W."/>
            <person name="Nielsen K.F."/>
            <person name="Mateiu R.V."/>
            <person name="Melchiorsen J."/>
            <person name="Gram L."/>
            <person name="Overmann J."/>
            <person name="Freese H.M."/>
        </authorList>
    </citation>
    <scope>NUCLEOTIDE SEQUENCE [LARGE SCALE GENOMIC DNA]</scope>
    <source>
        <strain evidence="1 2">P63</strain>
    </source>
</reference>
<sequence>MRFILSLVATLIVTVAVLDLLQVTNLMTLGNRVHRGAKTISVAKPEGGDWQQMRDKTLKAAKHMLGLDTEPEKSELEQLMERRRKETAPMQTFQF</sequence>
<proteinExistence type="predicted"/>
<name>A0AAC9Z9S4_9RHOB</name>
<evidence type="ECO:0000313" key="1">
    <source>
        <dbReference type="EMBL" id="ATF06207.1"/>
    </source>
</evidence>